<sequence length="352" mass="39679">MDESNGFNGATFNLHIGPSKNSFLVHADIVSWHSKVLQRLIDGTFKESTESCAELPEVEPDTFRQFLAYAYARSSSTPENEVAEKPKATQKLSPSKIIELLLANGYGRFRCQKPSCVAINKLKSSLTFPLCDTCSQVNDCVWRSKSRCVVPQCLRPAEYCQSLLCGQCMLSLSLPLQQGEWWTWDGRLMPEAVEVIFFRVPERFEDFASYCFDVPLRVTEVLEARRDLFVPFPSSASLFDITRYAIFADIYDVEPLAQAAFMIFYQKLSDEPLDAESISTICELANTVYDNTPNSFTDGSLQEKHVLRRMLSEFVAVYSVSFTESKSFMKLLSQGGDFASDLFLAAAQCSRL</sequence>
<evidence type="ECO:0000313" key="3">
    <source>
        <dbReference type="Proteomes" id="UP001358417"/>
    </source>
</evidence>
<dbReference type="RefSeq" id="XP_064700823.1">
    <property type="nucleotide sequence ID" value="XM_064853060.1"/>
</dbReference>
<dbReference type="PROSITE" id="PS50097">
    <property type="entry name" value="BTB"/>
    <property type="match status" value="1"/>
</dbReference>
<dbReference type="Gene3D" id="3.30.710.10">
    <property type="entry name" value="Potassium Channel Kv1.1, Chain A"/>
    <property type="match status" value="1"/>
</dbReference>
<reference evidence="2 3" key="1">
    <citation type="submission" date="2023-08" db="EMBL/GenBank/DDBJ databases">
        <title>Black Yeasts Isolated from many extreme environments.</title>
        <authorList>
            <person name="Coleine C."/>
            <person name="Stajich J.E."/>
            <person name="Selbmann L."/>
        </authorList>
    </citation>
    <scope>NUCLEOTIDE SEQUENCE [LARGE SCALE GENOMIC DNA]</scope>
    <source>
        <strain evidence="2 3">CCFEE 5792</strain>
    </source>
</reference>
<dbReference type="CDD" id="cd18186">
    <property type="entry name" value="BTB_POZ_ZBTB_KLHL-like"/>
    <property type="match status" value="1"/>
</dbReference>
<evidence type="ECO:0000259" key="1">
    <source>
        <dbReference type="PROSITE" id="PS50097"/>
    </source>
</evidence>
<name>A0AAV9MUI7_9EURO</name>
<dbReference type="PANTHER" id="PTHR47843:SF7">
    <property type="entry name" value="BTB DOMAIN-CONTAINING PROTEIN"/>
    <property type="match status" value="1"/>
</dbReference>
<keyword evidence="3" id="KW-1185">Reference proteome</keyword>
<gene>
    <name evidence="2" type="ORF">LTR84_009520</name>
</gene>
<dbReference type="GeneID" id="89977679"/>
<dbReference type="Pfam" id="PF00651">
    <property type="entry name" value="BTB"/>
    <property type="match status" value="1"/>
</dbReference>
<feature type="domain" description="BTB" evidence="1">
    <location>
        <begin position="10"/>
        <end position="79"/>
    </location>
</feature>
<dbReference type="EMBL" id="JAVRRD010000039">
    <property type="protein sequence ID" value="KAK5045187.1"/>
    <property type="molecule type" value="Genomic_DNA"/>
</dbReference>
<comment type="caution">
    <text evidence="2">The sequence shown here is derived from an EMBL/GenBank/DDBJ whole genome shotgun (WGS) entry which is preliminary data.</text>
</comment>
<evidence type="ECO:0000313" key="2">
    <source>
        <dbReference type="EMBL" id="KAK5045187.1"/>
    </source>
</evidence>
<dbReference type="InterPro" id="IPR000210">
    <property type="entry name" value="BTB/POZ_dom"/>
</dbReference>
<dbReference type="AlphaFoldDB" id="A0AAV9MUI7"/>
<dbReference type="InterPro" id="IPR011333">
    <property type="entry name" value="SKP1/BTB/POZ_sf"/>
</dbReference>
<dbReference type="SUPFAM" id="SSF54695">
    <property type="entry name" value="POZ domain"/>
    <property type="match status" value="1"/>
</dbReference>
<dbReference type="PANTHER" id="PTHR47843">
    <property type="entry name" value="BTB DOMAIN-CONTAINING PROTEIN-RELATED"/>
    <property type="match status" value="1"/>
</dbReference>
<proteinExistence type="predicted"/>
<dbReference type="Proteomes" id="UP001358417">
    <property type="component" value="Unassembled WGS sequence"/>
</dbReference>
<protein>
    <recommendedName>
        <fullName evidence="1">BTB domain-containing protein</fullName>
    </recommendedName>
</protein>
<organism evidence="2 3">
    <name type="scientific">Exophiala bonariae</name>
    <dbReference type="NCBI Taxonomy" id="1690606"/>
    <lineage>
        <taxon>Eukaryota</taxon>
        <taxon>Fungi</taxon>
        <taxon>Dikarya</taxon>
        <taxon>Ascomycota</taxon>
        <taxon>Pezizomycotina</taxon>
        <taxon>Eurotiomycetes</taxon>
        <taxon>Chaetothyriomycetidae</taxon>
        <taxon>Chaetothyriales</taxon>
        <taxon>Herpotrichiellaceae</taxon>
        <taxon>Exophiala</taxon>
    </lineage>
</organism>
<accession>A0AAV9MUI7</accession>